<dbReference type="Pfam" id="PF25788">
    <property type="entry name" value="Ig_Rha78A_N"/>
    <property type="match status" value="3"/>
</dbReference>
<keyword evidence="1" id="KW-0472">Membrane</keyword>
<evidence type="ECO:0000256" key="1">
    <source>
        <dbReference type="SAM" id="Phobius"/>
    </source>
</evidence>
<evidence type="ECO:0000259" key="2">
    <source>
        <dbReference type="Pfam" id="PF18998"/>
    </source>
</evidence>
<dbReference type="AlphaFoldDB" id="A0A0G0BZC0"/>
<organism evidence="3 4">
    <name type="scientific">candidate division WS6 bacterium GW2011_GWF1_35_23</name>
    <dbReference type="NCBI Taxonomy" id="1619097"/>
    <lineage>
        <taxon>Bacteria</taxon>
        <taxon>Candidatus Dojkabacteria</taxon>
    </lineage>
</organism>
<comment type="caution">
    <text evidence="3">The sequence shown here is derived from an EMBL/GenBank/DDBJ whole genome shotgun (WGS) entry which is preliminary data.</text>
</comment>
<dbReference type="Gene3D" id="2.60.40.10">
    <property type="entry name" value="Immunoglobulins"/>
    <property type="match status" value="3"/>
</dbReference>
<dbReference type="Proteomes" id="UP000034816">
    <property type="component" value="Unassembled WGS sequence"/>
</dbReference>
<accession>A0A0G0BZC0</accession>
<name>A0A0G0BZC0_9BACT</name>
<dbReference type="Pfam" id="PF18998">
    <property type="entry name" value="Flg_new_2"/>
    <property type="match status" value="1"/>
</dbReference>
<evidence type="ECO:0000313" key="4">
    <source>
        <dbReference type="Proteomes" id="UP000034816"/>
    </source>
</evidence>
<protein>
    <recommendedName>
        <fullName evidence="2">Bacterial repeat domain-containing protein</fullName>
    </recommendedName>
</protein>
<keyword evidence="1" id="KW-1133">Transmembrane helix</keyword>
<gene>
    <name evidence="3" type="ORF">UR73_C0036G0004</name>
</gene>
<feature type="domain" description="Bacterial repeat" evidence="2">
    <location>
        <begin position="139"/>
        <end position="196"/>
    </location>
</feature>
<proteinExistence type="predicted"/>
<dbReference type="InterPro" id="IPR013783">
    <property type="entry name" value="Ig-like_fold"/>
</dbReference>
<feature type="transmembrane region" description="Helical" evidence="1">
    <location>
        <begin position="12"/>
        <end position="30"/>
    </location>
</feature>
<dbReference type="InterPro" id="IPR044060">
    <property type="entry name" value="Bacterial_rp_domain"/>
</dbReference>
<dbReference type="EMBL" id="LBQH01000036">
    <property type="protein sequence ID" value="KKP74729.1"/>
    <property type="molecule type" value="Genomic_DNA"/>
</dbReference>
<sequence length="564" mass="59876">MLNIIINKKQQLYILISNIVLLSFFGFLSTTPLQNVEACSGTCPTGCSTSPLCGCTGPGGCVFRATCYSGEFRCGSDMCCDNCDGSCGTCSCTPPACPSGYSTTNSGCSTTTTTCTKYYQDPCCGSCGTDSRTCWLLKYTLTYTAGSNGSISGTTPQSICRNSSGTAVTAVPNSGYGFVNWSDSSTSNPVTASFTLLNEAPTAPTSLLTEGATNPTGVGDTTPEFSAIFNDPNTGDTGNYYQVQVNTASDFTGTSMWDSSLTAMTPTAIGARSPDISYAGSTLTLNGTIYYWRIRFADNSAATGAWSSVANFTMNTVPTAPTSLQTEGVTNPTDVMDTTPEFSAIFNDPNTGDTGVHYQIQVNTAEDFSGTEMWDSTLTAMTATAIGARSPEISYAGTTLTLTGTTYYWRIKFADNNGATSPWSSTANFLMQGGPFAPTGLLTNGITNPTRLQTLTPYFSAMYTDPNGDSSSAYQIEVNTNNTFTGTVMWDSTKTAATVANNTRSANYTYAGTPLTNENITYYWRIKFWDTEDLEGAWSATAQFSSLQTSFQIEGLQFGGVKID</sequence>
<keyword evidence="1" id="KW-0812">Transmembrane</keyword>
<reference evidence="3 4" key="1">
    <citation type="journal article" date="2015" name="Nature">
        <title>rRNA introns, odd ribosomes, and small enigmatic genomes across a large radiation of phyla.</title>
        <authorList>
            <person name="Brown C.T."/>
            <person name="Hug L.A."/>
            <person name="Thomas B.C."/>
            <person name="Sharon I."/>
            <person name="Castelle C.J."/>
            <person name="Singh A."/>
            <person name="Wilkins M.J."/>
            <person name="Williams K.H."/>
            <person name="Banfield J.F."/>
        </authorList>
    </citation>
    <scope>NUCLEOTIDE SEQUENCE [LARGE SCALE GENOMIC DNA]</scope>
</reference>
<evidence type="ECO:0000313" key="3">
    <source>
        <dbReference type="EMBL" id="KKP74729.1"/>
    </source>
</evidence>